<evidence type="ECO:0000313" key="3">
    <source>
        <dbReference type="Proteomes" id="UP001144256"/>
    </source>
</evidence>
<keyword evidence="1" id="KW-1133">Transmembrane helix</keyword>
<dbReference type="AlphaFoldDB" id="A0A9W5YFR6"/>
<accession>A0A9W5YFR6</accession>
<reference evidence="2" key="1">
    <citation type="submission" date="2022-06" db="EMBL/GenBank/DDBJ databases">
        <title>Vallitalea longa sp. nov., an anaerobic bacterium isolated from marine sediment.</title>
        <authorList>
            <person name="Hirano S."/>
            <person name="Terahara T."/>
            <person name="Mori K."/>
            <person name="Hamada M."/>
            <person name="Matsumoto R."/>
            <person name="Kobayashi T."/>
        </authorList>
    </citation>
    <scope>NUCLEOTIDE SEQUENCE</scope>
    <source>
        <strain evidence="2">SH18-1</strain>
    </source>
</reference>
<keyword evidence="3" id="KW-1185">Reference proteome</keyword>
<evidence type="ECO:0000313" key="2">
    <source>
        <dbReference type="EMBL" id="GKX32234.1"/>
    </source>
</evidence>
<sequence length="97" mass="11699">MNKYMKNIYKKIRWMEYERIQKEKALSVYKLIKEKERKIKLKLFGSLSIITIIFITLLKFELNAVIIAGGLLSMSAVYYENIIEKEIRRRVTNENMY</sequence>
<feature type="transmembrane region" description="Helical" evidence="1">
    <location>
        <begin position="39"/>
        <end position="58"/>
    </location>
</feature>
<dbReference type="EMBL" id="BRLB01000029">
    <property type="protein sequence ID" value="GKX32234.1"/>
    <property type="molecule type" value="Genomic_DNA"/>
</dbReference>
<evidence type="ECO:0000256" key="1">
    <source>
        <dbReference type="SAM" id="Phobius"/>
    </source>
</evidence>
<comment type="caution">
    <text evidence="2">The sequence shown here is derived from an EMBL/GenBank/DDBJ whole genome shotgun (WGS) entry which is preliminary data.</text>
</comment>
<feature type="transmembrane region" description="Helical" evidence="1">
    <location>
        <begin position="64"/>
        <end position="83"/>
    </location>
</feature>
<proteinExistence type="predicted"/>
<name>A0A9W5YFR6_9FIRM</name>
<organism evidence="2 3">
    <name type="scientific">Vallitalea longa</name>
    <dbReference type="NCBI Taxonomy" id="2936439"/>
    <lineage>
        <taxon>Bacteria</taxon>
        <taxon>Bacillati</taxon>
        <taxon>Bacillota</taxon>
        <taxon>Clostridia</taxon>
        <taxon>Lachnospirales</taxon>
        <taxon>Vallitaleaceae</taxon>
        <taxon>Vallitalea</taxon>
    </lineage>
</organism>
<keyword evidence="1" id="KW-0472">Membrane</keyword>
<gene>
    <name evidence="2" type="ORF">SH1V18_47140</name>
</gene>
<dbReference type="Proteomes" id="UP001144256">
    <property type="component" value="Unassembled WGS sequence"/>
</dbReference>
<protein>
    <submittedName>
        <fullName evidence="2">Uncharacterized protein</fullName>
    </submittedName>
</protein>
<keyword evidence="1" id="KW-0812">Transmembrane</keyword>